<evidence type="ECO:0000256" key="2">
    <source>
        <dbReference type="ARBA" id="ARBA00022475"/>
    </source>
</evidence>
<evidence type="ECO:0000256" key="9">
    <source>
        <dbReference type="HAMAP-Rule" id="MF_00161"/>
    </source>
</evidence>
<dbReference type="GO" id="GO:0005886">
    <property type="term" value="C:plasma membrane"/>
    <property type="evidence" value="ECO:0007669"/>
    <property type="project" value="UniProtKB-SubCell"/>
</dbReference>
<evidence type="ECO:0000256" key="8">
    <source>
        <dbReference type="ARBA" id="ARBA00023136"/>
    </source>
</evidence>
<gene>
    <name evidence="9 12" type="primary">lspA</name>
    <name evidence="12" type="ORF">E5R92_05525</name>
</gene>
<dbReference type="RefSeq" id="WP_168607099.1">
    <property type="nucleotide sequence ID" value="NZ_CP038852.1"/>
</dbReference>
<keyword evidence="6 9" id="KW-0378">Hydrolase</keyword>
<name>A0A6H1Q415_9PROT</name>
<dbReference type="GO" id="GO:0004190">
    <property type="term" value="F:aspartic-type endopeptidase activity"/>
    <property type="evidence" value="ECO:0007669"/>
    <property type="project" value="UniProtKB-UniRule"/>
</dbReference>
<protein>
    <recommendedName>
        <fullName evidence="9">Lipoprotein signal peptidase</fullName>
        <ecNumber evidence="9">3.4.23.36</ecNumber>
    </recommendedName>
    <alternativeName>
        <fullName evidence="9">Prolipoprotein signal peptidase</fullName>
    </alternativeName>
    <alternativeName>
        <fullName evidence="9">Signal peptidase II</fullName>
        <shortName evidence="9">SPase II</shortName>
    </alternativeName>
</protein>
<dbReference type="Proteomes" id="UP000501094">
    <property type="component" value="Chromosome"/>
</dbReference>
<dbReference type="PROSITE" id="PS00855">
    <property type="entry name" value="SPASE_II"/>
    <property type="match status" value="1"/>
</dbReference>
<dbReference type="EC" id="3.4.23.36" evidence="9"/>
<dbReference type="GO" id="GO:0006508">
    <property type="term" value="P:proteolysis"/>
    <property type="evidence" value="ECO:0007669"/>
    <property type="project" value="UniProtKB-KW"/>
</dbReference>
<comment type="similarity">
    <text evidence="1 9 11">Belongs to the peptidase A8 family.</text>
</comment>
<evidence type="ECO:0000313" key="13">
    <source>
        <dbReference type="Proteomes" id="UP000501094"/>
    </source>
</evidence>
<keyword evidence="4 9" id="KW-0812">Transmembrane</keyword>
<sequence>MNKINLKNLYLNLVIILIVFISDRITKLYILKVVEVEASVDIYITPYLNLFLIWNKGIAFGLFSIDASVIYNSITILIGLIIIAILFMMLKNNNIQRYFFALIAGGAFGNFYDRVVYTAVPDFIDLHFYGFHWFVFNVADIFITIGVFCLILVELFFNNKNINEKK</sequence>
<evidence type="ECO:0000256" key="10">
    <source>
        <dbReference type="RuleBase" id="RU000594"/>
    </source>
</evidence>
<dbReference type="Pfam" id="PF01252">
    <property type="entry name" value="Peptidase_A8"/>
    <property type="match status" value="1"/>
</dbReference>
<dbReference type="UniPathway" id="UPA00665"/>
<keyword evidence="7 9" id="KW-1133">Transmembrane helix</keyword>
<evidence type="ECO:0000256" key="1">
    <source>
        <dbReference type="ARBA" id="ARBA00006139"/>
    </source>
</evidence>
<evidence type="ECO:0000256" key="6">
    <source>
        <dbReference type="ARBA" id="ARBA00022801"/>
    </source>
</evidence>
<evidence type="ECO:0000313" key="12">
    <source>
        <dbReference type="EMBL" id="QIZ21240.1"/>
    </source>
</evidence>
<keyword evidence="13" id="KW-1185">Reference proteome</keyword>
<dbReference type="NCBIfam" id="TIGR00077">
    <property type="entry name" value="lspA"/>
    <property type="match status" value="1"/>
</dbReference>
<dbReference type="KEGG" id="peg:E5R92_05525"/>
<feature type="transmembrane region" description="Helical" evidence="9">
    <location>
        <begin position="132"/>
        <end position="157"/>
    </location>
</feature>
<feature type="active site" evidence="9">
    <location>
        <position position="122"/>
    </location>
</feature>
<dbReference type="PANTHER" id="PTHR33695:SF1">
    <property type="entry name" value="LIPOPROTEIN SIGNAL PEPTIDASE"/>
    <property type="match status" value="1"/>
</dbReference>
<dbReference type="PRINTS" id="PR00781">
    <property type="entry name" value="LIPOSIGPTASE"/>
</dbReference>
<evidence type="ECO:0000256" key="4">
    <source>
        <dbReference type="ARBA" id="ARBA00022692"/>
    </source>
</evidence>
<comment type="subcellular location">
    <subcellularLocation>
        <location evidence="9">Cell membrane</location>
        <topology evidence="9">Multi-pass membrane protein</topology>
    </subcellularLocation>
</comment>
<proteinExistence type="inferred from homology"/>
<feature type="transmembrane region" description="Helical" evidence="9">
    <location>
        <begin position="95"/>
        <end position="112"/>
    </location>
</feature>
<keyword evidence="3 9" id="KW-0645">Protease</keyword>
<keyword evidence="5 9" id="KW-0064">Aspartyl protease</keyword>
<dbReference type="PANTHER" id="PTHR33695">
    <property type="entry name" value="LIPOPROTEIN SIGNAL PEPTIDASE"/>
    <property type="match status" value="1"/>
</dbReference>
<dbReference type="AlphaFoldDB" id="A0A6H1Q415"/>
<comment type="catalytic activity">
    <reaction evidence="9 10">
        <text>Release of signal peptides from bacterial membrane prolipoproteins. Hydrolyzes -Xaa-Yaa-Zaa-|-(S,diacylglyceryl)Cys-, in which Xaa is hydrophobic (preferably Leu), and Yaa (Ala or Ser) and Zaa (Gly or Ala) have small, neutral side chains.</text>
        <dbReference type="EC" id="3.4.23.36"/>
    </reaction>
</comment>
<accession>A0A6H1Q415</accession>
<evidence type="ECO:0000256" key="11">
    <source>
        <dbReference type="RuleBase" id="RU004181"/>
    </source>
</evidence>
<organism evidence="12 13">
    <name type="scientific">Candidatus Pelagibacter giovannonii</name>
    <dbReference type="NCBI Taxonomy" id="2563896"/>
    <lineage>
        <taxon>Bacteria</taxon>
        <taxon>Pseudomonadati</taxon>
        <taxon>Pseudomonadota</taxon>
        <taxon>Alphaproteobacteria</taxon>
        <taxon>Candidatus Pelagibacterales</taxon>
        <taxon>Candidatus Pelagibacteraceae</taxon>
        <taxon>Candidatus Pelagibacter</taxon>
    </lineage>
</organism>
<comment type="function">
    <text evidence="9 10">This protein specifically catalyzes the removal of signal peptides from prolipoproteins.</text>
</comment>
<dbReference type="EMBL" id="CP038852">
    <property type="protein sequence ID" value="QIZ21240.1"/>
    <property type="molecule type" value="Genomic_DNA"/>
</dbReference>
<feature type="transmembrane region" description="Helical" evidence="9">
    <location>
        <begin position="12"/>
        <end position="30"/>
    </location>
</feature>
<keyword evidence="8 9" id="KW-0472">Membrane</keyword>
<dbReference type="InterPro" id="IPR001872">
    <property type="entry name" value="Peptidase_A8"/>
</dbReference>
<comment type="pathway">
    <text evidence="9">Protein modification; lipoprotein biosynthesis (signal peptide cleavage).</text>
</comment>
<feature type="active site" evidence="9">
    <location>
        <position position="140"/>
    </location>
</feature>
<evidence type="ECO:0000256" key="7">
    <source>
        <dbReference type="ARBA" id="ARBA00022989"/>
    </source>
</evidence>
<keyword evidence="2 9" id="KW-1003">Cell membrane</keyword>
<dbReference type="HAMAP" id="MF_00161">
    <property type="entry name" value="LspA"/>
    <property type="match status" value="1"/>
</dbReference>
<evidence type="ECO:0000256" key="5">
    <source>
        <dbReference type="ARBA" id="ARBA00022750"/>
    </source>
</evidence>
<feature type="transmembrane region" description="Helical" evidence="9">
    <location>
        <begin position="69"/>
        <end position="88"/>
    </location>
</feature>
<reference evidence="12 13" key="1">
    <citation type="journal article" date="2020" name="Nat. Microbiol.">
        <title>Lysogenic host-virus interactions in SAR11 marine bacteria.</title>
        <authorList>
            <person name="Morris R.M."/>
            <person name="Cain K.R."/>
            <person name="Hvorecny K.L."/>
            <person name="Kollman J.M."/>
        </authorList>
    </citation>
    <scope>NUCLEOTIDE SEQUENCE [LARGE SCALE GENOMIC DNA]</scope>
    <source>
        <strain evidence="12 13">NP1</strain>
    </source>
</reference>
<evidence type="ECO:0000256" key="3">
    <source>
        <dbReference type="ARBA" id="ARBA00022670"/>
    </source>
</evidence>